<comment type="caution">
    <text evidence="5">The sequence shown here is derived from an EMBL/GenBank/DDBJ whole genome shotgun (WGS) entry which is preliminary data.</text>
</comment>
<dbReference type="InterPro" id="IPR000782">
    <property type="entry name" value="FAS1_domain"/>
</dbReference>
<dbReference type="InterPro" id="IPR050904">
    <property type="entry name" value="Adhesion/Biosynth-related"/>
</dbReference>
<evidence type="ECO:0000259" key="4">
    <source>
        <dbReference type="PROSITE" id="PS50213"/>
    </source>
</evidence>
<organism evidence="5 6">
    <name type="scientific">Phascolomyces articulosus</name>
    <dbReference type="NCBI Taxonomy" id="60185"/>
    <lineage>
        <taxon>Eukaryota</taxon>
        <taxon>Fungi</taxon>
        <taxon>Fungi incertae sedis</taxon>
        <taxon>Mucoromycota</taxon>
        <taxon>Mucoromycotina</taxon>
        <taxon>Mucoromycetes</taxon>
        <taxon>Mucorales</taxon>
        <taxon>Lichtheimiaceae</taxon>
        <taxon>Phascolomyces</taxon>
    </lineage>
</organism>
<dbReference type="InterPro" id="IPR036378">
    <property type="entry name" value="FAS1_dom_sf"/>
</dbReference>
<dbReference type="PANTHER" id="PTHR10900:SF77">
    <property type="entry name" value="FI19380P1"/>
    <property type="match status" value="1"/>
</dbReference>
<feature type="domain" description="FAS1" evidence="4">
    <location>
        <begin position="155"/>
        <end position="290"/>
    </location>
</feature>
<dbReference type="PANTHER" id="PTHR10900">
    <property type="entry name" value="PERIOSTIN-RELATED"/>
    <property type="match status" value="1"/>
</dbReference>
<dbReference type="SUPFAM" id="SSF82153">
    <property type="entry name" value="FAS1 domain"/>
    <property type="match status" value="5"/>
</dbReference>
<dbReference type="PROSITE" id="PS50213">
    <property type="entry name" value="FAS1"/>
    <property type="match status" value="5"/>
</dbReference>
<keyword evidence="3" id="KW-0732">Signal</keyword>
<accession>A0AAD5PEU3</accession>
<keyword evidence="2" id="KW-0472">Membrane</keyword>
<feature type="region of interest" description="Disordered" evidence="1">
    <location>
        <begin position="674"/>
        <end position="702"/>
    </location>
</feature>
<evidence type="ECO:0000256" key="3">
    <source>
        <dbReference type="SAM" id="SignalP"/>
    </source>
</evidence>
<reference evidence="5" key="1">
    <citation type="journal article" date="2022" name="IScience">
        <title>Evolution of zygomycete secretomes and the origins of terrestrial fungal ecologies.</title>
        <authorList>
            <person name="Chang Y."/>
            <person name="Wang Y."/>
            <person name="Mondo S."/>
            <person name="Ahrendt S."/>
            <person name="Andreopoulos W."/>
            <person name="Barry K."/>
            <person name="Beard J."/>
            <person name="Benny G.L."/>
            <person name="Blankenship S."/>
            <person name="Bonito G."/>
            <person name="Cuomo C."/>
            <person name="Desiro A."/>
            <person name="Gervers K.A."/>
            <person name="Hundley H."/>
            <person name="Kuo A."/>
            <person name="LaButti K."/>
            <person name="Lang B.F."/>
            <person name="Lipzen A."/>
            <person name="O'Donnell K."/>
            <person name="Pangilinan J."/>
            <person name="Reynolds N."/>
            <person name="Sandor L."/>
            <person name="Smith M.E."/>
            <person name="Tsang A."/>
            <person name="Grigoriev I.V."/>
            <person name="Stajich J.E."/>
            <person name="Spatafora J.W."/>
        </authorList>
    </citation>
    <scope>NUCLEOTIDE SEQUENCE</scope>
    <source>
        <strain evidence="5">RSA 2281</strain>
    </source>
</reference>
<keyword evidence="2" id="KW-1133">Transmembrane helix</keyword>
<dbReference type="SMART" id="SM00554">
    <property type="entry name" value="FAS1"/>
    <property type="match status" value="4"/>
</dbReference>
<keyword evidence="6" id="KW-1185">Reference proteome</keyword>
<feature type="chain" id="PRO_5042267335" evidence="3">
    <location>
        <begin position="22"/>
        <end position="817"/>
    </location>
</feature>
<evidence type="ECO:0000256" key="2">
    <source>
        <dbReference type="SAM" id="Phobius"/>
    </source>
</evidence>
<feature type="domain" description="FAS1" evidence="4">
    <location>
        <begin position="441"/>
        <end position="588"/>
    </location>
</feature>
<evidence type="ECO:0000313" key="6">
    <source>
        <dbReference type="Proteomes" id="UP001209540"/>
    </source>
</evidence>
<name>A0AAD5PEU3_9FUNG</name>
<reference evidence="5" key="2">
    <citation type="submission" date="2023-02" db="EMBL/GenBank/DDBJ databases">
        <authorList>
            <consortium name="DOE Joint Genome Institute"/>
            <person name="Mondo S.J."/>
            <person name="Chang Y."/>
            <person name="Wang Y."/>
            <person name="Ahrendt S."/>
            <person name="Andreopoulos W."/>
            <person name="Barry K."/>
            <person name="Beard J."/>
            <person name="Benny G.L."/>
            <person name="Blankenship S."/>
            <person name="Bonito G."/>
            <person name="Cuomo C."/>
            <person name="Desiro A."/>
            <person name="Gervers K.A."/>
            <person name="Hundley H."/>
            <person name="Kuo A."/>
            <person name="LaButti K."/>
            <person name="Lang B.F."/>
            <person name="Lipzen A."/>
            <person name="O'Donnell K."/>
            <person name="Pangilinan J."/>
            <person name="Reynolds N."/>
            <person name="Sandor L."/>
            <person name="Smith M.W."/>
            <person name="Tsang A."/>
            <person name="Grigoriev I.V."/>
            <person name="Stajich J.E."/>
            <person name="Spatafora J.W."/>
        </authorList>
    </citation>
    <scope>NUCLEOTIDE SEQUENCE</scope>
    <source>
        <strain evidence="5">RSA 2281</strain>
    </source>
</reference>
<evidence type="ECO:0000256" key="1">
    <source>
        <dbReference type="SAM" id="MobiDB-lite"/>
    </source>
</evidence>
<feature type="domain" description="FAS1" evidence="4">
    <location>
        <begin position="593"/>
        <end position="761"/>
    </location>
</feature>
<dbReference type="Gene3D" id="2.30.180.10">
    <property type="entry name" value="FAS1 domain"/>
    <property type="match status" value="5"/>
</dbReference>
<feature type="transmembrane region" description="Helical" evidence="2">
    <location>
        <begin position="773"/>
        <end position="798"/>
    </location>
</feature>
<dbReference type="GO" id="GO:0005615">
    <property type="term" value="C:extracellular space"/>
    <property type="evidence" value="ECO:0007669"/>
    <property type="project" value="TreeGrafter"/>
</dbReference>
<feature type="domain" description="FAS1" evidence="4">
    <location>
        <begin position="21"/>
        <end position="152"/>
    </location>
</feature>
<dbReference type="EMBL" id="JAIXMP010000010">
    <property type="protein sequence ID" value="KAI9266528.1"/>
    <property type="molecule type" value="Genomic_DNA"/>
</dbReference>
<dbReference type="Pfam" id="PF02469">
    <property type="entry name" value="Fasciclin"/>
    <property type="match status" value="5"/>
</dbReference>
<evidence type="ECO:0000313" key="5">
    <source>
        <dbReference type="EMBL" id="KAI9266528.1"/>
    </source>
</evidence>
<feature type="domain" description="FAS1" evidence="4">
    <location>
        <begin position="298"/>
        <end position="438"/>
    </location>
</feature>
<proteinExistence type="predicted"/>
<dbReference type="AlphaFoldDB" id="A0AAD5PEU3"/>
<gene>
    <name evidence="5" type="ORF">BDA99DRAFT_505930</name>
</gene>
<keyword evidence="2" id="KW-0812">Transmembrane</keyword>
<protein>
    <submittedName>
        <fullName evidence="5">FAS1 domain-containing protein</fullName>
    </submittedName>
</protein>
<sequence length="817" mass="91650">MHLWVFSIHVLVILCSSTIHAKTVVETLATDDRFQIFVRQLNKTDLLQDLDQYPSATVFAPTNEAFDSRMTIVQTKEMTRAELLYHILPQSILTDEWYNGELLETSYTQDGKPQKIKLTNNSGKWSLADNVNIVDADLKTDNGVVQVVDGLLTPPKDLVQTLAEHKELDTFCTLAKKAHIETELKRANGYTIFATRDVLDGLTDAEKAYLNHSEAKEDIALVLRHQISDSDLYFGKIPAGKTLVKTLQGEDLELVSDKNNNNQVTVNGAKIVQSDILASNGVIHILEKSILPKNHDFLKMNLRKALIGMNATKFVSLFENNGLENYLNTKDAYSIIAPPNGELDEHTIPRNEIRSWLKYHLISQKYDINNFTDGLLVKSESNDHLSKNEKQRILIHIIDQDQMPISAMKKSIQFNHATLIGNPVTVENSIIYPVSRSLELPLDPLSRLPLNLDLSTFVASLYSSNTADEIKSAQGITLLVPTNKAFERLGILTKHLLQPNSQQKLARVIKFHAIKNRLYYINETKQGEYHVPTLDGHSEIQINKTVDGRMYIRGSGAGDGSDRSVIAKVVHPDMLVSNGVIHKIDRIEIPSTLQVSNRDLLLAENTNNFVNLIHKTNLSDQILDGLDQPYTVLAPSDRAFAKLNITNLLQNPDELLRVAKLHILPIALPKMSLQPGQGSNRFDEKPTEGDNEEGDDRDNHSDITGDGVEFSSLLEHEPLIISQIDPGYIIQVKRDIRHSADVVDIGRGSNGGGVIVIDRVLLPYDQAEHNHPLAWWVTLLVAIGVLLCATLIGALGYYGWRWWKERREGYISLDEEH</sequence>
<feature type="signal peptide" evidence="3">
    <location>
        <begin position="1"/>
        <end position="21"/>
    </location>
</feature>
<dbReference type="Proteomes" id="UP001209540">
    <property type="component" value="Unassembled WGS sequence"/>
</dbReference>